<dbReference type="EMBL" id="JACGWN010000012">
    <property type="protein sequence ID" value="KAL0416486.1"/>
    <property type="molecule type" value="Genomic_DNA"/>
</dbReference>
<evidence type="ECO:0000313" key="2">
    <source>
        <dbReference type="EMBL" id="KAL0416486.1"/>
    </source>
</evidence>
<gene>
    <name evidence="2" type="ORF">Slati_3480500</name>
</gene>
<dbReference type="InterPro" id="IPR036397">
    <property type="entry name" value="RNaseH_sf"/>
</dbReference>
<dbReference type="InterPro" id="IPR052929">
    <property type="entry name" value="RNase_H-like_EbsB-rel"/>
</dbReference>
<dbReference type="PANTHER" id="PTHR47074:SF11">
    <property type="entry name" value="REVERSE TRANSCRIPTASE-LIKE PROTEIN"/>
    <property type="match status" value="1"/>
</dbReference>
<dbReference type="InterPro" id="IPR002156">
    <property type="entry name" value="RNaseH_domain"/>
</dbReference>
<comment type="caution">
    <text evidence="2">The sequence shown here is derived from an EMBL/GenBank/DDBJ whole genome shotgun (WGS) entry which is preliminary data.</text>
</comment>
<dbReference type="PANTHER" id="PTHR47074">
    <property type="entry name" value="BNAC02G40300D PROTEIN"/>
    <property type="match status" value="1"/>
</dbReference>
<dbReference type="InterPro" id="IPR044730">
    <property type="entry name" value="RNase_H-like_dom_plant"/>
</dbReference>
<dbReference type="AlphaFoldDB" id="A0AAW2UMC5"/>
<accession>A0AAW2UMC5</accession>
<dbReference type="Pfam" id="PF13456">
    <property type="entry name" value="RVT_3"/>
    <property type="match status" value="1"/>
</dbReference>
<evidence type="ECO:0000259" key="1">
    <source>
        <dbReference type="Pfam" id="PF13456"/>
    </source>
</evidence>
<dbReference type="Gene3D" id="3.30.420.10">
    <property type="entry name" value="Ribonuclease H-like superfamily/Ribonuclease H"/>
    <property type="match status" value="1"/>
</dbReference>
<reference evidence="2" key="1">
    <citation type="submission" date="2020-06" db="EMBL/GenBank/DDBJ databases">
        <authorList>
            <person name="Li T."/>
            <person name="Hu X."/>
            <person name="Zhang T."/>
            <person name="Song X."/>
            <person name="Zhang H."/>
            <person name="Dai N."/>
            <person name="Sheng W."/>
            <person name="Hou X."/>
            <person name="Wei L."/>
        </authorList>
    </citation>
    <scope>NUCLEOTIDE SEQUENCE</scope>
    <source>
        <strain evidence="2">KEN1</strain>
        <tissue evidence="2">Leaf</tissue>
    </source>
</reference>
<dbReference type="GO" id="GO:0004523">
    <property type="term" value="F:RNA-DNA hybrid ribonuclease activity"/>
    <property type="evidence" value="ECO:0007669"/>
    <property type="project" value="InterPro"/>
</dbReference>
<feature type="domain" description="RNase H type-1" evidence="1">
    <location>
        <begin position="162"/>
        <end position="283"/>
    </location>
</feature>
<name>A0AAW2UMC5_9LAMI</name>
<dbReference type="InterPro" id="IPR012337">
    <property type="entry name" value="RNaseH-like_sf"/>
</dbReference>
<organism evidence="2">
    <name type="scientific">Sesamum latifolium</name>
    <dbReference type="NCBI Taxonomy" id="2727402"/>
    <lineage>
        <taxon>Eukaryota</taxon>
        <taxon>Viridiplantae</taxon>
        <taxon>Streptophyta</taxon>
        <taxon>Embryophyta</taxon>
        <taxon>Tracheophyta</taxon>
        <taxon>Spermatophyta</taxon>
        <taxon>Magnoliopsida</taxon>
        <taxon>eudicotyledons</taxon>
        <taxon>Gunneridae</taxon>
        <taxon>Pentapetalae</taxon>
        <taxon>asterids</taxon>
        <taxon>lamiids</taxon>
        <taxon>Lamiales</taxon>
        <taxon>Pedaliaceae</taxon>
        <taxon>Sesamum</taxon>
    </lineage>
</organism>
<proteinExistence type="predicted"/>
<protein>
    <recommendedName>
        <fullName evidence="1">RNase H type-1 domain-containing protein</fullName>
    </recommendedName>
</protein>
<sequence length="308" mass="33664">MVEERMSKLPNKMKVFVWRACLNALPKSLNLNRRIPGLQVICPFCNEEGGCLAHSSSLGLGPTINSCSLIATFLTVVQWMKFIASQLDAGEFDLFLFLCWSIWWCRNRKLKEEKCLDPSQGLCFASHFLDSFLLQASGSATPGGSRSPTTWLALPPNFIKVNLDGATFDKGKEVRIGVIARDANGIFVALSSRWLARVGNGELAEALAARKTAQLVLQRGWRLVVLESDCANLTKMLQAPGKDLFFVNPIVSDVCSLVSCLLSCRFSLVKRSANSVGHFLAQSTQDYGEGDLVLLAVAVLVSLGTTSE</sequence>
<reference evidence="2" key="2">
    <citation type="journal article" date="2024" name="Plant">
        <title>Genomic evolution and insights into agronomic trait innovations of Sesamum species.</title>
        <authorList>
            <person name="Miao H."/>
            <person name="Wang L."/>
            <person name="Qu L."/>
            <person name="Liu H."/>
            <person name="Sun Y."/>
            <person name="Le M."/>
            <person name="Wang Q."/>
            <person name="Wei S."/>
            <person name="Zheng Y."/>
            <person name="Lin W."/>
            <person name="Duan Y."/>
            <person name="Cao H."/>
            <person name="Xiong S."/>
            <person name="Wang X."/>
            <person name="Wei L."/>
            <person name="Li C."/>
            <person name="Ma Q."/>
            <person name="Ju M."/>
            <person name="Zhao R."/>
            <person name="Li G."/>
            <person name="Mu C."/>
            <person name="Tian Q."/>
            <person name="Mei H."/>
            <person name="Zhang T."/>
            <person name="Gao T."/>
            <person name="Zhang H."/>
        </authorList>
    </citation>
    <scope>NUCLEOTIDE SEQUENCE</scope>
    <source>
        <strain evidence="2">KEN1</strain>
    </source>
</reference>
<dbReference type="GO" id="GO:0003676">
    <property type="term" value="F:nucleic acid binding"/>
    <property type="evidence" value="ECO:0007669"/>
    <property type="project" value="InterPro"/>
</dbReference>
<dbReference type="SUPFAM" id="SSF53098">
    <property type="entry name" value="Ribonuclease H-like"/>
    <property type="match status" value="1"/>
</dbReference>
<dbReference type="CDD" id="cd06222">
    <property type="entry name" value="RNase_H_like"/>
    <property type="match status" value="1"/>
</dbReference>